<organism evidence="1 2">
    <name type="scientific">Dillenia turbinata</name>
    <dbReference type="NCBI Taxonomy" id="194707"/>
    <lineage>
        <taxon>Eukaryota</taxon>
        <taxon>Viridiplantae</taxon>
        <taxon>Streptophyta</taxon>
        <taxon>Embryophyta</taxon>
        <taxon>Tracheophyta</taxon>
        <taxon>Spermatophyta</taxon>
        <taxon>Magnoliopsida</taxon>
        <taxon>eudicotyledons</taxon>
        <taxon>Gunneridae</taxon>
        <taxon>Pentapetalae</taxon>
        <taxon>Dilleniales</taxon>
        <taxon>Dilleniaceae</taxon>
        <taxon>Dillenia</taxon>
    </lineage>
</organism>
<keyword evidence="2" id="KW-1185">Reference proteome</keyword>
<proteinExistence type="predicted"/>
<accession>A0AAN8WB32</accession>
<reference evidence="1 2" key="1">
    <citation type="submission" date="2023-12" db="EMBL/GenBank/DDBJ databases">
        <title>A high-quality genome assembly for Dillenia turbinata (Dilleniales).</title>
        <authorList>
            <person name="Chanderbali A."/>
        </authorList>
    </citation>
    <scope>NUCLEOTIDE SEQUENCE [LARGE SCALE GENOMIC DNA]</scope>
    <source>
        <strain evidence="1">LSX21</strain>
        <tissue evidence="1">Leaf</tissue>
    </source>
</reference>
<sequence length="60" mass="6486">MGEKGDGGGGNYLPALGDGEAIEDEVIEGLPESTLKWGSNSERTYPCRLHHRSREARQGT</sequence>
<comment type="caution">
    <text evidence="1">The sequence shown here is derived from an EMBL/GenBank/DDBJ whole genome shotgun (WGS) entry which is preliminary data.</text>
</comment>
<protein>
    <submittedName>
        <fullName evidence="1">Uncharacterized protein</fullName>
    </submittedName>
</protein>
<dbReference type="Proteomes" id="UP001370490">
    <property type="component" value="Unassembled WGS sequence"/>
</dbReference>
<evidence type="ECO:0000313" key="1">
    <source>
        <dbReference type="EMBL" id="KAK6944636.1"/>
    </source>
</evidence>
<gene>
    <name evidence="1" type="ORF">RJ641_025738</name>
</gene>
<dbReference type="AlphaFoldDB" id="A0AAN8WB32"/>
<dbReference type="EMBL" id="JBAMMX010000003">
    <property type="protein sequence ID" value="KAK6944636.1"/>
    <property type="molecule type" value="Genomic_DNA"/>
</dbReference>
<name>A0AAN8WB32_9MAGN</name>
<evidence type="ECO:0000313" key="2">
    <source>
        <dbReference type="Proteomes" id="UP001370490"/>
    </source>
</evidence>